<comment type="catalytic activity">
    <reaction evidence="11 13">
        <text>(8S)-8-amino-7-oxononanoate + S-adenosyl-L-methionine = S-adenosyl-4-methylsulfanyl-2-oxobutanoate + (7R,8S)-7,8-diammoniononanoate</text>
        <dbReference type="Rhea" id="RHEA:16861"/>
        <dbReference type="ChEBI" id="CHEBI:16490"/>
        <dbReference type="ChEBI" id="CHEBI:59789"/>
        <dbReference type="ChEBI" id="CHEBI:149468"/>
        <dbReference type="ChEBI" id="CHEBI:149469"/>
        <dbReference type="EC" id="2.6.1.62"/>
    </reaction>
</comment>
<dbReference type="EMBL" id="QFQP01000001">
    <property type="protein sequence ID" value="PZR18676.1"/>
    <property type="molecule type" value="Genomic_DNA"/>
</dbReference>
<proteinExistence type="inferred from homology"/>
<evidence type="ECO:0000256" key="3">
    <source>
        <dbReference type="ARBA" id="ARBA00005063"/>
    </source>
</evidence>
<evidence type="ECO:0000256" key="8">
    <source>
        <dbReference type="ARBA" id="ARBA00022691"/>
    </source>
</evidence>
<evidence type="ECO:0000256" key="7">
    <source>
        <dbReference type="ARBA" id="ARBA00022679"/>
    </source>
</evidence>
<dbReference type="NCBIfam" id="TIGR00508">
    <property type="entry name" value="bioA"/>
    <property type="match status" value="1"/>
</dbReference>
<name>A0A2W5U2I4_9BACT</name>
<keyword evidence="10 13" id="KW-0663">Pyridoxal phosphate</keyword>
<feature type="site" description="Participates in the substrate recognition with KAPA and in a stacking interaction with the adenine ring of SAM" evidence="13">
    <location>
        <position position="18"/>
    </location>
</feature>
<feature type="binding site" evidence="13">
    <location>
        <position position="271"/>
    </location>
    <ligand>
        <name>substrate</name>
    </ligand>
</feature>
<dbReference type="InterPro" id="IPR015422">
    <property type="entry name" value="PyrdxlP-dep_Trfase_small"/>
</dbReference>
<evidence type="ECO:0000313" key="15">
    <source>
        <dbReference type="Proteomes" id="UP000249061"/>
    </source>
</evidence>
<comment type="similarity">
    <text evidence="12 13">Belongs to the class-III pyridoxal-phosphate-dependent aminotransferase family. BioA subfamily.</text>
</comment>
<evidence type="ECO:0000256" key="13">
    <source>
        <dbReference type="HAMAP-Rule" id="MF_00834"/>
    </source>
</evidence>
<dbReference type="NCBIfam" id="NF004624">
    <property type="entry name" value="PRK05964.1"/>
    <property type="match status" value="1"/>
</dbReference>
<dbReference type="CDD" id="cd00610">
    <property type="entry name" value="OAT_like"/>
    <property type="match status" value="1"/>
</dbReference>
<keyword evidence="7 13" id="KW-0808">Transferase</keyword>
<feature type="binding site" evidence="13">
    <location>
        <position position="148"/>
    </location>
    <ligand>
        <name>substrate</name>
    </ligand>
</feature>
<evidence type="ECO:0000313" key="14">
    <source>
        <dbReference type="EMBL" id="PZR18676.1"/>
    </source>
</evidence>
<evidence type="ECO:0000256" key="1">
    <source>
        <dbReference type="ARBA" id="ARBA00001933"/>
    </source>
</evidence>
<comment type="subcellular location">
    <subcellularLocation>
        <location evidence="2 13">Cytoplasm</location>
    </subcellularLocation>
</comment>
<dbReference type="InterPro" id="IPR015421">
    <property type="entry name" value="PyrdxlP-dep_Trfase_major"/>
</dbReference>
<feature type="binding site" evidence="13">
    <location>
        <position position="399"/>
    </location>
    <ligand>
        <name>substrate</name>
    </ligand>
</feature>
<dbReference type="GO" id="GO:0004015">
    <property type="term" value="F:adenosylmethionine-8-amino-7-oxononanoate transaminase activity"/>
    <property type="evidence" value="ECO:0007669"/>
    <property type="project" value="UniProtKB-UniRule"/>
</dbReference>
<sequence length="434" mass="47464">MTTTELLALDARHVWHPFTQMQGWLEDQPLIIESAEGNWLIDTDGRRYLDAISSLWVTVHGHRKKQLDEAIRAQLDKVAHCTLLGQASVPSIELAARLVALAPAGLTRVFYSDSGSTSVEIAVKMAYQYWQLTGRTEKRRFVALKEAYHGDTIGSVSVGGVDLFHERFRDLLFPVERIAVPTSLPSSLAEVEALFAAKADTIAGFVVEPLVQGAAGMLMQPEGWLSGVAALCRKYDVLLICDEVATGFGRTGTMFACEQEAVTPDLMCVAKGLTGGYLPLAATLASERIYSAFLGRFDEAKTFFHGHTYTGNPLACAVALANLALFESERTLERMIPAEAVLADGLERVAKLKHVKEVRRRGLMIGIELARDGHTAYEFGERMGFKACLAARKHNVLLRPLGNVIVVMPPLSLTDTEARLIITALLEAIPSVTE</sequence>
<dbReference type="InterPro" id="IPR005814">
    <property type="entry name" value="Aminotrans_3"/>
</dbReference>
<feature type="modified residue" description="N6-(pyridoxal phosphate)lysine" evidence="13">
    <location>
        <position position="271"/>
    </location>
</feature>
<evidence type="ECO:0000256" key="10">
    <source>
        <dbReference type="ARBA" id="ARBA00022898"/>
    </source>
</evidence>
<dbReference type="SUPFAM" id="SSF53383">
    <property type="entry name" value="PLP-dependent transferases"/>
    <property type="match status" value="1"/>
</dbReference>
<evidence type="ECO:0000256" key="9">
    <source>
        <dbReference type="ARBA" id="ARBA00022756"/>
    </source>
</evidence>
<dbReference type="EC" id="2.6.1.62" evidence="13"/>
<feature type="binding site" evidence="13">
    <location>
        <begin position="307"/>
        <end position="308"/>
    </location>
    <ligand>
        <name>pyridoxal 5'-phosphate</name>
        <dbReference type="ChEBI" id="CHEBI:597326"/>
    </ligand>
</feature>
<dbReference type="Pfam" id="PF00202">
    <property type="entry name" value="Aminotran_3"/>
    <property type="match status" value="1"/>
</dbReference>
<dbReference type="UniPathway" id="UPA00078">
    <property type="reaction ID" value="UER00160"/>
</dbReference>
<evidence type="ECO:0000256" key="4">
    <source>
        <dbReference type="ARBA" id="ARBA00011738"/>
    </source>
</evidence>
<keyword evidence="8 13" id="KW-0949">S-adenosyl-L-methionine</keyword>
<dbReference type="HAMAP" id="MF_00834">
    <property type="entry name" value="BioA"/>
    <property type="match status" value="1"/>
</dbReference>
<comment type="caution">
    <text evidence="14">The sequence shown here is derived from an EMBL/GenBank/DDBJ whole genome shotgun (WGS) entry which is preliminary data.</text>
</comment>
<dbReference type="Proteomes" id="UP000249061">
    <property type="component" value="Unassembled WGS sequence"/>
</dbReference>
<dbReference type="InterPro" id="IPR015424">
    <property type="entry name" value="PyrdxlP-dep_Trfase"/>
</dbReference>
<protein>
    <recommendedName>
        <fullName evidence="13">Adenosylmethionine-8-amino-7-oxononanoate aminotransferase</fullName>
        <ecNumber evidence="13">2.6.1.62</ecNumber>
    </recommendedName>
    <alternativeName>
        <fullName evidence="13">7,8-diamino-pelargonic acid aminotransferase</fullName>
        <shortName evidence="13">DAPA AT</shortName>
        <shortName evidence="13">DAPA aminotransferase</shortName>
    </alternativeName>
    <alternativeName>
        <fullName evidence="13">7,8-diaminononanoate synthase</fullName>
        <shortName evidence="13">DANS</shortName>
    </alternativeName>
    <alternativeName>
        <fullName evidence="13">Diaminopelargonic acid synthase</fullName>
    </alternativeName>
</protein>
<dbReference type="PANTHER" id="PTHR42684">
    <property type="entry name" value="ADENOSYLMETHIONINE-8-AMINO-7-OXONONANOATE AMINOTRANSFERASE"/>
    <property type="match status" value="1"/>
</dbReference>
<dbReference type="InterPro" id="IPR049704">
    <property type="entry name" value="Aminotrans_3_PPA_site"/>
</dbReference>
<dbReference type="PROSITE" id="PS00600">
    <property type="entry name" value="AA_TRANSFER_CLASS_3"/>
    <property type="match status" value="1"/>
</dbReference>
<dbReference type="PANTHER" id="PTHR42684:SF17">
    <property type="entry name" value="ADENOSYLMETHIONINE-8-AMINO-7-OXONONANOATE AMINOTRANSFERASE"/>
    <property type="match status" value="1"/>
</dbReference>
<feature type="binding site" evidence="13">
    <location>
        <position position="242"/>
    </location>
    <ligand>
        <name>pyridoxal 5'-phosphate</name>
        <dbReference type="ChEBI" id="CHEBI:597326"/>
    </ligand>
</feature>
<comment type="caution">
    <text evidence="13">Lacks conserved residue(s) required for the propagation of feature annotation.</text>
</comment>
<reference evidence="14 15" key="1">
    <citation type="submission" date="2017-08" db="EMBL/GenBank/DDBJ databases">
        <title>Infants hospitalized years apart are colonized by the same room-sourced microbial strains.</title>
        <authorList>
            <person name="Brooks B."/>
            <person name="Olm M.R."/>
            <person name="Firek B.A."/>
            <person name="Baker R."/>
            <person name="Thomas B.C."/>
            <person name="Morowitz M.J."/>
            <person name="Banfield J.F."/>
        </authorList>
    </citation>
    <scope>NUCLEOTIDE SEQUENCE [LARGE SCALE GENOMIC DNA]</scope>
    <source>
        <strain evidence="14">S2_003_000_R2_14</strain>
    </source>
</reference>
<organism evidence="14 15">
    <name type="scientific">Archangium gephyra</name>
    <dbReference type="NCBI Taxonomy" id="48"/>
    <lineage>
        <taxon>Bacteria</taxon>
        <taxon>Pseudomonadati</taxon>
        <taxon>Myxococcota</taxon>
        <taxon>Myxococcia</taxon>
        <taxon>Myxococcales</taxon>
        <taxon>Cystobacterineae</taxon>
        <taxon>Archangiaceae</taxon>
        <taxon>Archangium</taxon>
    </lineage>
</organism>
<gene>
    <name evidence="13 14" type="primary">bioA</name>
    <name evidence="14" type="ORF">DI536_01995</name>
</gene>
<dbReference type="AlphaFoldDB" id="A0A2W5U2I4"/>
<feature type="binding site" evidence="13">
    <location>
        <position position="306"/>
    </location>
    <ligand>
        <name>substrate</name>
    </ligand>
</feature>
<keyword evidence="5 13" id="KW-0963">Cytoplasm</keyword>
<keyword evidence="9 13" id="KW-0093">Biotin biosynthesis</keyword>
<accession>A0A2W5U2I4</accession>
<dbReference type="InterPro" id="IPR005815">
    <property type="entry name" value="BioA"/>
</dbReference>
<comment type="subunit">
    <text evidence="4 13">Homodimer.</text>
</comment>
<comment type="function">
    <text evidence="13">Catalyzes the transfer of the alpha-amino group from S-adenosyl-L-methionine (SAM) to 7-keto-8-aminopelargonic acid (KAPA) to form 7,8-diaminopelargonic acid (DAPA). It is the only aminotransferase known to utilize SAM as an amino donor.</text>
</comment>
<evidence type="ECO:0000256" key="5">
    <source>
        <dbReference type="ARBA" id="ARBA00022490"/>
    </source>
</evidence>
<dbReference type="PIRSF" id="PIRSF000521">
    <property type="entry name" value="Transaminase_4ab_Lys_Orn"/>
    <property type="match status" value="1"/>
</dbReference>
<comment type="pathway">
    <text evidence="3 13">Cofactor biosynthesis; biotin biosynthesis; 7,8-diaminononanoate from 8-amino-7-oxononanoate (SAM route): step 1/1.</text>
</comment>
<evidence type="ECO:0000256" key="11">
    <source>
        <dbReference type="ARBA" id="ARBA00048449"/>
    </source>
</evidence>
<dbReference type="GO" id="GO:0009102">
    <property type="term" value="P:biotin biosynthetic process"/>
    <property type="evidence" value="ECO:0007669"/>
    <property type="project" value="UniProtKB-UniRule"/>
</dbReference>
<comment type="cofactor">
    <cofactor evidence="1 13">
        <name>pyridoxal 5'-phosphate</name>
        <dbReference type="ChEBI" id="CHEBI:597326"/>
    </cofactor>
</comment>
<feature type="binding site" evidence="13">
    <location>
        <begin position="115"/>
        <end position="116"/>
    </location>
    <ligand>
        <name>pyridoxal 5'-phosphate</name>
        <dbReference type="ChEBI" id="CHEBI:597326"/>
    </ligand>
</feature>
<dbReference type="FunFam" id="3.40.640.10:FF:000078">
    <property type="entry name" value="Adenosylmethionine-8-amino-7-oxononanoate aminotransferase"/>
    <property type="match status" value="1"/>
</dbReference>
<evidence type="ECO:0000256" key="6">
    <source>
        <dbReference type="ARBA" id="ARBA00022576"/>
    </source>
</evidence>
<dbReference type="GO" id="GO:0005737">
    <property type="term" value="C:cytoplasm"/>
    <property type="evidence" value="ECO:0007669"/>
    <property type="project" value="UniProtKB-SubCell"/>
</dbReference>
<dbReference type="GO" id="GO:0030170">
    <property type="term" value="F:pyridoxal phosphate binding"/>
    <property type="evidence" value="ECO:0007669"/>
    <property type="project" value="UniProtKB-UniRule"/>
</dbReference>
<keyword evidence="6 13" id="KW-0032">Aminotransferase</keyword>
<evidence type="ECO:0000256" key="2">
    <source>
        <dbReference type="ARBA" id="ARBA00004496"/>
    </source>
</evidence>
<dbReference type="Gene3D" id="3.90.1150.10">
    <property type="entry name" value="Aspartate Aminotransferase, domain 1"/>
    <property type="match status" value="1"/>
</dbReference>
<evidence type="ECO:0000256" key="12">
    <source>
        <dbReference type="ARBA" id="ARBA00060970"/>
    </source>
</evidence>
<dbReference type="Gene3D" id="3.40.640.10">
    <property type="entry name" value="Type I PLP-dependent aspartate aminotransferase-like (Major domain)"/>
    <property type="match status" value="1"/>
</dbReference>